<dbReference type="PROSITE" id="PS00109">
    <property type="entry name" value="PROTEIN_KINASE_TYR"/>
    <property type="match status" value="1"/>
</dbReference>
<evidence type="ECO:0000256" key="2">
    <source>
        <dbReference type="ARBA" id="ARBA00022840"/>
    </source>
</evidence>
<dbReference type="InterPro" id="IPR008266">
    <property type="entry name" value="Tyr_kinase_AS"/>
</dbReference>
<dbReference type="GO" id="GO:0004674">
    <property type="term" value="F:protein serine/threonine kinase activity"/>
    <property type="evidence" value="ECO:0007669"/>
    <property type="project" value="TreeGrafter"/>
</dbReference>
<dbReference type="InterPro" id="IPR001245">
    <property type="entry name" value="Ser-Thr/Tyr_kinase_cat_dom"/>
</dbReference>
<dbReference type="PROSITE" id="PS50011">
    <property type="entry name" value="PROTEIN_KINASE_DOM"/>
    <property type="match status" value="1"/>
</dbReference>
<gene>
    <name evidence="5" type="ORF">FIBSPDRAFT_893156</name>
</gene>
<protein>
    <submittedName>
        <fullName evidence="5">Kinase-like protein</fullName>
    </submittedName>
</protein>
<dbReference type="AlphaFoldDB" id="A0A166HK90"/>
<proteinExistence type="predicted"/>
<keyword evidence="2" id="KW-0067">ATP-binding</keyword>
<dbReference type="PIRSF" id="PIRSF000654">
    <property type="entry name" value="Integrin-linked_kinase"/>
    <property type="match status" value="1"/>
</dbReference>
<dbReference type="Pfam" id="PF07714">
    <property type="entry name" value="PK_Tyr_Ser-Thr"/>
    <property type="match status" value="1"/>
</dbReference>
<dbReference type="Gene3D" id="1.10.510.10">
    <property type="entry name" value="Transferase(Phosphotransferase) domain 1"/>
    <property type="match status" value="1"/>
</dbReference>
<dbReference type="PANTHER" id="PTHR44329">
    <property type="entry name" value="SERINE/THREONINE-PROTEIN KINASE TNNI3K-RELATED"/>
    <property type="match status" value="1"/>
</dbReference>
<dbReference type="InterPro" id="IPR011009">
    <property type="entry name" value="Kinase-like_dom_sf"/>
</dbReference>
<keyword evidence="1" id="KW-0547">Nucleotide-binding</keyword>
<feature type="domain" description="Protein kinase" evidence="4">
    <location>
        <begin position="15"/>
        <end position="295"/>
    </location>
</feature>
<evidence type="ECO:0000313" key="5">
    <source>
        <dbReference type="EMBL" id="KZP18951.1"/>
    </source>
</evidence>
<sequence length="296" mass="33366">MDRTQQPADLTGHIDIEEHPSFRGGHGDIRKGIWDNGQRQQAIVVKLLRPPPSGVRNLKFAKKFRREVQIWKRCKHDNIVILLGTVVYNSPFPDEPPAMGMVSPWMQNGNLINFLDTNDITSSERLQLLCEISDGIIYLHSKSIIHGDLTGANVLIDDTGRACLVDFGLSFIRVEFEGTSYWSSTVGGAMRWRATELLPPLFEDVVNFKPNLTPACDIYSFGSVMLHVMTGEIPYYNITHEAYVLIQLLQGRRPERPPNSMLTNAHWEFIASCWDSLPISRPSASAVQMSIVKFVS</sequence>
<evidence type="ECO:0000256" key="3">
    <source>
        <dbReference type="SAM" id="MobiDB-lite"/>
    </source>
</evidence>
<organism evidence="5 6">
    <name type="scientific">Athelia psychrophila</name>
    <dbReference type="NCBI Taxonomy" id="1759441"/>
    <lineage>
        <taxon>Eukaryota</taxon>
        <taxon>Fungi</taxon>
        <taxon>Dikarya</taxon>
        <taxon>Basidiomycota</taxon>
        <taxon>Agaricomycotina</taxon>
        <taxon>Agaricomycetes</taxon>
        <taxon>Agaricomycetidae</taxon>
        <taxon>Atheliales</taxon>
        <taxon>Atheliaceae</taxon>
        <taxon>Athelia</taxon>
    </lineage>
</organism>
<dbReference type="EMBL" id="KV417568">
    <property type="protein sequence ID" value="KZP18951.1"/>
    <property type="molecule type" value="Genomic_DNA"/>
</dbReference>
<dbReference type="PANTHER" id="PTHR44329:SF298">
    <property type="entry name" value="MIXED LINEAGE KINASE DOMAIN-LIKE PROTEIN"/>
    <property type="match status" value="1"/>
</dbReference>
<evidence type="ECO:0000256" key="1">
    <source>
        <dbReference type="ARBA" id="ARBA00022741"/>
    </source>
</evidence>
<name>A0A166HK90_9AGAM</name>
<evidence type="ECO:0000313" key="6">
    <source>
        <dbReference type="Proteomes" id="UP000076532"/>
    </source>
</evidence>
<accession>A0A166HK90</accession>
<evidence type="ECO:0000259" key="4">
    <source>
        <dbReference type="PROSITE" id="PS50011"/>
    </source>
</evidence>
<reference evidence="5 6" key="1">
    <citation type="journal article" date="2016" name="Mol. Biol. Evol.">
        <title>Comparative Genomics of Early-Diverging Mushroom-Forming Fungi Provides Insights into the Origins of Lignocellulose Decay Capabilities.</title>
        <authorList>
            <person name="Nagy L.G."/>
            <person name="Riley R."/>
            <person name="Tritt A."/>
            <person name="Adam C."/>
            <person name="Daum C."/>
            <person name="Floudas D."/>
            <person name="Sun H."/>
            <person name="Yadav J.S."/>
            <person name="Pangilinan J."/>
            <person name="Larsson K.H."/>
            <person name="Matsuura K."/>
            <person name="Barry K."/>
            <person name="Labutti K."/>
            <person name="Kuo R."/>
            <person name="Ohm R.A."/>
            <person name="Bhattacharya S.S."/>
            <person name="Shirouzu T."/>
            <person name="Yoshinaga Y."/>
            <person name="Martin F.M."/>
            <person name="Grigoriev I.V."/>
            <person name="Hibbett D.S."/>
        </authorList>
    </citation>
    <scope>NUCLEOTIDE SEQUENCE [LARGE SCALE GENOMIC DNA]</scope>
    <source>
        <strain evidence="5 6">CBS 109695</strain>
    </source>
</reference>
<feature type="region of interest" description="Disordered" evidence="3">
    <location>
        <begin position="1"/>
        <end position="30"/>
    </location>
</feature>
<dbReference type="OrthoDB" id="346907at2759"/>
<dbReference type="Proteomes" id="UP000076532">
    <property type="component" value="Unassembled WGS sequence"/>
</dbReference>
<dbReference type="SUPFAM" id="SSF56112">
    <property type="entry name" value="Protein kinase-like (PK-like)"/>
    <property type="match status" value="1"/>
</dbReference>
<dbReference type="InterPro" id="IPR000719">
    <property type="entry name" value="Prot_kinase_dom"/>
</dbReference>
<keyword evidence="6" id="KW-1185">Reference proteome</keyword>
<dbReference type="STRING" id="436010.A0A166HK90"/>
<dbReference type="InterPro" id="IPR051681">
    <property type="entry name" value="Ser/Thr_Kinases-Pseudokinases"/>
</dbReference>
<dbReference type="GO" id="GO:0005524">
    <property type="term" value="F:ATP binding"/>
    <property type="evidence" value="ECO:0007669"/>
    <property type="project" value="UniProtKB-KW"/>
</dbReference>
<feature type="compositionally biased region" description="Basic and acidic residues" evidence="3">
    <location>
        <begin position="12"/>
        <end position="30"/>
    </location>
</feature>